<organism evidence="3 4">
    <name type="scientific">Rubellicoccus peritrichatus</name>
    <dbReference type="NCBI Taxonomy" id="3080537"/>
    <lineage>
        <taxon>Bacteria</taxon>
        <taxon>Pseudomonadati</taxon>
        <taxon>Verrucomicrobiota</taxon>
        <taxon>Opitutia</taxon>
        <taxon>Puniceicoccales</taxon>
        <taxon>Cerasicoccaceae</taxon>
        <taxon>Rubellicoccus</taxon>
    </lineage>
</organism>
<dbReference type="RefSeq" id="WP_317835451.1">
    <property type="nucleotide sequence ID" value="NZ_CP136920.1"/>
</dbReference>
<keyword evidence="1" id="KW-0328">Glycosyltransferase</keyword>
<accession>A0AAQ3QXD0</accession>
<proteinExistence type="predicted"/>
<gene>
    <name evidence="3" type="ORF">RZN69_07415</name>
</gene>
<dbReference type="PANTHER" id="PTHR11927">
    <property type="entry name" value="GALACTOSIDE 2-L-FUCOSYLTRANSFERASE"/>
    <property type="match status" value="1"/>
</dbReference>
<dbReference type="PANTHER" id="PTHR11927:SF9">
    <property type="entry name" value="L-FUCOSYLTRANSFERASE"/>
    <property type="match status" value="1"/>
</dbReference>
<protein>
    <submittedName>
        <fullName evidence="3">Alpha-1,2-fucosyltransferase</fullName>
    </submittedName>
</protein>
<dbReference type="EMBL" id="CP136920">
    <property type="protein sequence ID" value="WOO42917.1"/>
    <property type="molecule type" value="Genomic_DNA"/>
</dbReference>
<name>A0AAQ3QXD0_9BACT</name>
<dbReference type="CDD" id="cd11301">
    <property type="entry name" value="Fut1_Fut2_like"/>
    <property type="match status" value="1"/>
</dbReference>
<evidence type="ECO:0000313" key="3">
    <source>
        <dbReference type="EMBL" id="WOO42917.1"/>
    </source>
</evidence>
<sequence>MPKKKKCRLLLCGGLGNQLFQYAFARCLSLRSQALLELDSVTMFEQDTKYDRTYELDAFKLPSEVTVRRSRRLFYRCELFMEKMVFRYLAFDQRPFMRESQSLQFFPDYNNWQLKRSVSLLGHWPSEHYFKDFKAQIKQDLMFRTGVCPKQASLAAEICSRTSAAVHVRRLQYENKLDINYYSLAMRQMREKVPGVHFYVFSDDPTWCRENGFDTIDVTLVDGQHLPAIEDFKLMTLCRHFIIANSTFSWWAAWLSEGSGSLIYRPPDHIWDALSPALIVDRWLSP</sequence>
<dbReference type="KEGG" id="puo:RZN69_07415"/>
<dbReference type="InterPro" id="IPR002516">
    <property type="entry name" value="Glyco_trans_11"/>
</dbReference>
<reference evidence="3 4" key="1">
    <citation type="submission" date="2023-10" db="EMBL/GenBank/DDBJ databases">
        <title>Rubellicoccus peritrichatus gen. nov., sp. nov., isolated from an algae of coral reef tank.</title>
        <authorList>
            <person name="Luo J."/>
        </authorList>
    </citation>
    <scope>NUCLEOTIDE SEQUENCE [LARGE SCALE GENOMIC DNA]</scope>
    <source>
        <strain evidence="3 4">CR14</strain>
    </source>
</reference>
<evidence type="ECO:0000256" key="2">
    <source>
        <dbReference type="ARBA" id="ARBA00022679"/>
    </source>
</evidence>
<dbReference type="Pfam" id="PF01531">
    <property type="entry name" value="Glyco_transf_11"/>
    <property type="match status" value="1"/>
</dbReference>
<dbReference type="GO" id="GO:0008107">
    <property type="term" value="F:galactoside 2-alpha-L-fucosyltransferase activity"/>
    <property type="evidence" value="ECO:0007669"/>
    <property type="project" value="InterPro"/>
</dbReference>
<evidence type="ECO:0000256" key="1">
    <source>
        <dbReference type="ARBA" id="ARBA00022676"/>
    </source>
</evidence>
<dbReference type="GO" id="GO:0005975">
    <property type="term" value="P:carbohydrate metabolic process"/>
    <property type="evidence" value="ECO:0007669"/>
    <property type="project" value="InterPro"/>
</dbReference>
<dbReference type="AlphaFoldDB" id="A0AAQ3QXD0"/>
<evidence type="ECO:0000313" key="4">
    <source>
        <dbReference type="Proteomes" id="UP001304300"/>
    </source>
</evidence>
<keyword evidence="2" id="KW-0808">Transferase</keyword>
<dbReference type="GO" id="GO:0016020">
    <property type="term" value="C:membrane"/>
    <property type="evidence" value="ECO:0007669"/>
    <property type="project" value="InterPro"/>
</dbReference>
<keyword evidence="4" id="KW-1185">Reference proteome</keyword>
<dbReference type="Proteomes" id="UP001304300">
    <property type="component" value="Chromosome"/>
</dbReference>